<dbReference type="HOGENOM" id="CLU_2064676_0_0_1"/>
<proteinExistence type="predicted"/>
<dbReference type="AlphaFoldDB" id="W1PR93"/>
<feature type="compositionally biased region" description="Basic and acidic residues" evidence="1">
    <location>
        <begin position="72"/>
        <end position="90"/>
    </location>
</feature>
<gene>
    <name evidence="2" type="ORF">AMTR_s00171p00045080</name>
</gene>
<feature type="region of interest" description="Disordered" evidence="1">
    <location>
        <begin position="1"/>
        <end position="119"/>
    </location>
</feature>
<feature type="compositionally biased region" description="Basic and acidic residues" evidence="1">
    <location>
        <begin position="1"/>
        <end position="14"/>
    </location>
</feature>
<evidence type="ECO:0000313" key="3">
    <source>
        <dbReference type="Proteomes" id="UP000017836"/>
    </source>
</evidence>
<keyword evidence="3" id="KW-1185">Reference proteome</keyword>
<name>W1PR93_AMBTC</name>
<dbReference type="Gramene" id="ERN10216">
    <property type="protein sequence ID" value="ERN10216"/>
    <property type="gene ID" value="AMTR_s00171p00045080"/>
</dbReference>
<evidence type="ECO:0000256" key="1">
    <source>
        <dbReference type="SAM" id="MobiDB-lite"/>
    </source>
</evidence>
<dbReference type="EMBL" id="KI392934">
    <property type="protein sequence ID" value="ERN10216.1"/>
    <property type="molecule type" value="Genomic_DNA"/>
</dbReference>
<sequence length="119" mass="13392">MPSDRSLREEHDSASEVLPSYYEEKRVSGKRDTSGRRELSEVSRGGSTSQDFSSHQYGQTEVCSAPNVVERPQADGEEKTAASDYNKDDDLGSLESKLSNKTESPRRKINVPWKQEVLR</sequence>
<protein>
    <submittedName>
        <fullName evidence="2">Uncharacterized protein</fullName>
    </submittedName>
</protein>
<feature type="compositionally biased region" description="Polar residues" evidence="1">
    <location>
        <begin position="45"/>
        <end position="62"/>
    </location>
</feature>
<reference evidence="3" key="1">
    <citation type="journal article" date="2013" name="Science">
        <title>The Amborella genome and the evolution of flowering plants.</title>
        <authorList>
            <consortium name="Amborella Genome Project"/>
        </authorList>
    </citation>
    <scope>NUCLEOTIDE SEQUENCE [LARGE SCALE GENOMIC DNA]</scope>
</reference>
<evidence type="ECO:0000313" key="2">
    <source>
        <dbReference type="EMBL" id="ERN10216.1"/>
    </source>
</evidence>
<feature type="compositionally biased region" description="Basic and acidic residues" evidence="1">
    <location>
        <begin position="22"/>
        <end position="41"/>
    </location>
</feature>
<accession>W1PR93</accession>
<organism evidence="2 3">
    <name type="scientific">Amborella trichopoda</name>
    <dbReference type="NCBI Taxonomy" id="13333"/>
    <lineage>
        <taxon>Eukaryota</taxon>
        <taxon>Viridiplantae</taxon>
        <taxon>Streptophyta</taxon>
        <taxon>Embryophyta</taxon>
        <taxon>Tracheophyta</taxon>
        <taxon>Spermatophyta</taxon>
        <taxon>Magnoliopsida</taxon>
        <taxon>Amborellales</taxon>
        <taxon>Amborellaceae</taxon>
        <taxon>Amborella</taxon>
    </lineage>
</organism>
<dbReference type="Proteomes" id="UP000017836">
    <property type="component" value="Unassembled WGS sequence"/>
</dbReference>